<evidence type="ECO:0000313" key="2">
    <source>
        <dbReference type="EMBL" id="KAL1397365.1"/>
    </source>
</evidence>
<evidence type="ECO:0000256" key="1">
    <source>
        <dbReference type="SAM" id="MobiDB-lite"/>
    </source>
</evidence>
<reference evidence="2 3" key="1">
    <citation type="submission" date="2024-05" db="EMBL/GenBank/DDBJ databases">
        <title>Culex pipiens pipiens assembly and annotation.</title>
        <authorList>
            <person name="Alout H."/>
            <person name="Durand T."/>
        </authorList>
    </citation>
    <scope>NUCLEOTIDE SEQUENCE [LARGE SCALE GENOMIC DNA]</scope>
    <source>
        <strain evidence="2">HA-2024</strain>
        <tissue evidence="2">Whole body</tissue>
    </source>
</reference>
<feature type="region of interest" description="Disordered" evidence="1">
    <location>
        <begin position="514"/>
        <end position="611"/>
    </location>
</feature>
<feature type="region of interest" description="Disordered" evidence="1">
    <location>
        <begin position="273"/>
        <end position="333"/>
    </location>
</feature>
<feature type="region of interest" description="Disordered" evidence="1">
    <location>
        <begin position="165"/>
        <end position="218"/>
    </location>
</feature>
<dbReference type="AlphaFoldDB" id="A0ABD1DCH5"/>
<organism evidence="2 3">
    <name type="scientific">Culex pipiens pipiens</name>
    <name type="common">Northern house mosquito</name>
    <dbReference type="NCBI Taxonomy" id="38569"/>
    <lineage>
        <taxon>Eukaryota</taxon>
        <taxon>Metazoa</taxon>
        <taxon>Ecdysozoa</taxon>
        <taxon>Arthropoda</taxon>
        <taxon>Hexapoda</taxon>
        <taxon>Insecta</taxon>
        <taxon>Pterygota</taxon>
        <taxon>Neoptera</taxon>
        <taxon>Endopterygota</taxon>
        <taxon>Diptera</taxon>
        <taxon>Nematocera</taxon>
        <taxon>Culicoidea</taxon>
        <taxon>Culicidae</taxon>
        <taxon>Culicinae</taxon>
        <taxon>Culicini</taxon>
        <taxon>Culex</taxon>
        <taxon>Culex</taxon>
    </lineage>
</organism>
<evidence type="ECO:0008006" key="4">
    <source>
        <dbReference type="Google" id="ProtNLM"/>
    </source>
</evidence>
<dbReference type="EMBL" id="JBEHCU010006336">
    <property type="protein sequence ID" value="KAL1397365.1"/>
    <property type="molecule type" value="Genomic_DNA"/>
</dbReference>
<protein>
    <recommendedName>
        <fullName evidence="4">Retrotransposon gag domain-containing protein</fullName>
    </recommendedName>
</protein>
<feature type="compositionally biased region" description="Acidic residues" evidence="1">
    <location>
        <begin position="306"/>
        <end position="315"/>
    </location>
</feature>
<accession>A0ABD1DCH5</accession>
<feature type="compositionally biased region" description="Basic residues" evidence="1">
    <location>
        <begin position="191"/>
        <end position="207"/>
    </location>
</feature>
<feature type="non-terminal residue" evidence="2">
    <location>
        <position position="611"/>
    </location>
</feature>
<gene>
    <name evidence="2" type="ORF">pipiens_009817</name>
</gene>
<feature type="compositionally biased region" description="Low complexity" evidence="1">
    <location>
        <begin position="572"/>
        <end position="588"/>
    </location>
</feature>
<feature type="compositionally biased region" description="Low complexity" evidence="1">
    <location>
        <begin position="550"/>
        <end position="563"/>
    </location>
</feature>
<sequence length="611" mass="71226">MRQELEMHYRSMDVKHLLVDEVEHELLIRQEEFSGGDTLDAKRRKLRGVLKAQKESNNFDVLLVSEKYCEGEYEQVVTKLDHIRMMLENKKVKKDELPPYKTRLIHLLFRLVRLKESGFDTLGSVREAKKLYIQHFTEWSSDPGVVKDVTAGTLLNISKAHDKLNKQTGKESDSWSDVPTGGRNRTSTPKAKNKKKKQERSIASKKGKKEDPNPTPQLVDMVMRQVQEYLDRRLSKLRLSDHEDWVTDSEYDQLKKKKKSKKLKTLKKVVPLRSRTVMPKKTKPKFVSREDKPGRKRSSILFTSGDDTEDFEADSDTSSSSEETDFYRNSKPLKRRPRPVADWKLKYDGKDDGKLLNKFLAEVEFMAEAEHLSKKDLFSEAIHLFSGEVRNWYMEGKRNKEFRSWKELITELKLEYQPPDMDYYYEQQATLRRQRKSEKFSDYYYAIKEIFGYMSKPPPPGRKFDIVYRNLRSDYRNALVVVKEIKNLSTLKFWGRKLDAANWYLYRGKENETGQKSAHVNEVSERPSQKASFPPSNKGWKPKDTVGKLNWNQNQGSSSQPNQKFGKPQTKNPSQSAPSPAPEQSNSSRGDLEKRVAEYRVPDGSTCFNCR</sequence>
<evidence type="ECO:0000313" key="3">
    <source>
        <dbReference type="Proteomes" id="UP001562425"/>
    </source>
</evidence>
<dbReference type="Proteomes" id="UP001562425">
    <property type="component" value="Unassembled WGS sequence"/>
</dbReference>
<name>A0ABD1DCH5_CULPP</name>
<keyword evidence="3" id="KW-1185">Reference proteome</keyword>
<feature type="compositionally biased region" description="Basic and acidic residues" evidence="1">
    <location>
        <begin position="590"/>
        <end position="601"/>
    </location>
</feature>
<proteinExistence type="predicted"/>
<comment type="caution">
    <text evidence="2">The sequence shown here is derived from an EMBL/GenBank/DDBJ whole genome shotgun (WGS) entry which is preliminary data.</text>
</comment>